<sequence>MDNKLLNFMISKSDPKEFEKLKDKKDDPEFQKRIKEIREVFDSLYVDETDLMRKNLTFLKEEKTDLDPEKIETALEQLTDLVERIDNANDFDKLDGITIVLEYFDHKSSKIRSCAIGVIRACCQNNPKFQKLLSEKFPDTLERYIEMLQQEEETDQVKSKLISAISSYILHFPLLQNQFFEMKGLRKLFNLLKKSNAMMQSKILFFFISLLLDINAKKLQNDFWKMKGLFDYIYKLFCQEIIKEEKNEELIDKSLTFFYLVSKGNKRNCNKFKKLGIKKKLAYLSRIDLFEGIKATAKDFNIIL</sequence>
<comment type="caution">
    <text evidence="3">The sequence shown here is derived from an EMBL/GenBank/DDBJ whole genome shotgun (WGS) entry which is preliminary data.</text>
</comment>
<dbReference type="Proteomes" id="UP001146793">
    <property type="component" value="Unassembled WGS sequence"/>
</dbReference>
<dbReference type="InterPro" id="IPR013918">
    <property type="entry name" value="Nucleotide_exch_fac_Fes1"/>
</dbReference>
<dbReference type="InterPro" id="IPR050693">
    <property type="entry name" value="Hsp70_NEF-Inhibitors"/>
</dbReference>
<dbReference type="Gene3D" id="1.25.10.10">
    <property type="entry name" value="Leucine-rich Repeat Variant"/>
    <property type="match status" value="1"/>
</dbReference>
<dbReference type="GO" id="GO:0005783">
    <property type="term" value="C:endoplasmic reticulum"/>
    <property type="evidence" value="ECO:0007669"/>
    <property type="project" value="TreeGrafter"/>
</dbReference>
<reference evidence="3" key="1">
    <citation type="submission" date="2022-08" db="EMBL/GenBank/DDBJ databases">
        <title>Novel sulphate-reducing endosymbionts in the free-living metamonad Anaeramoeba.</title>
        <authorList>
            <person name="Jerlstrom-Hultqvist J."/>
            <person name="Cepicka I."/>
            <person name="Gallot-Lavallee L."/>
            <person name="Salas-Leiva D."/>
            <person name="Curtis B.A."/>
            <person name="Zahonova K."/>
            <person name="Pipaliya S."/>
            <person name="Dacks J."/>
            <person name="Roger A.J."/>
        </authorList>
    </citation>
    <scope>NUCLEOTIDE SEQUENCE</scope>
    <source>
        <strain evidence="3">Busselton2</strain>
    </source>
</reference>
<dbReference type="GO" id="GO:0000774">
    <property type="term" value="F:adenyl-nucleotide exchange factor activity"/>
    <property type="evidence" value="ECO:0007669"/>
    <property type="project" value="TreeGrafter"/>
</dbReference>
<evidence type="ECO:0000313" key="3">
    <source>
        <dbReference type="EMBL" id="KAJ3451162.1"/>
    </source>
</evidence>
<name>A0AAV8AEC9_9EUKA</name>
<dbReference type="Pfam" id="PF08609">
    <property type="entry name" value="Fes1"/>
    <property type="match status" value="1"/>
</dbReference>
<evidence type="ECO:0000256" key="1">
    <source>
        <dbReference type="ARBA" id="ARBA00022737"/>
    </source>
</evidence>
<dbReference type="PANTHER" id="PTHR19316">
    <property type="entry name" value="PROTEIN FOLDING REGULATOR"/>
    <property type="match status" value="1"/>
</dbReference>
<dbReference type="SUPFAM" id="SSF48371">
    <property type="entry name" value="ARM repeat"/>
    <property type="match status" value="1"/>
</dbReference>
<evidence type="ECO:0000259" key="2">
    <source>
        <dbReference type="Pfam" id="PF08609"/>
    </source>
</evidence>
<dbReference type="AlphaFoldDB" id="A0AAV8AEC9"/>
<evidence type="ECO:0000313" key="4">
    <source>
        <dbReference type="Proteomes" id="UP001146793"/>
    </source>
</evidence>
<dbReference type="PANTHER" id="PTHR19316:SF18">
    <property type="entry name" value="HSP70-BINDING PROTEIN 1"/>
    <property type="match status" value="1"/>
</dbReference>
<proteinExistence type="predicted"/>
<accession>A0AAV8AEC9</accession>
<gene>
    <name evidence="3" type="ORF">M0812_04832</name>
</gene>
<organism evidence="3 4">
    <name type="scientific">Anaeramoeba flamelloides</name>
    <dbReference type="NCBI Taxonomy" id="1746091"/>
    <lineage>
        <taxon>Eukaryota</taxon>
        <taxon>Metamonada</taxon>
        <taxon>Anaeramoebidae</taxon>
        <taxon>Anaeramoeba</taxon>
    </lineage>
</organism>
<dbReference type="EMBL" id="JANTQA010000010">
    <property type="protein sequence ID" value="KAJ3451162.1"/>
    <property type="molecule type" value="Genomic_DNA"/>
</dbReference>
<protein>
    <submittedName>
        <fullName evidence="3">Hsp70-binding protein</fullName>
    </submittedName>
</protein>
<feature type="domain" description="Nucleotide exchange factor Fes1" evidence="2">
    <location>
        <begin position="3"/>
        <end position="90"/>
    </location>
</feature>
<keyword evidence="1" id="KW-0677">Repeat</keyword>
<dbReference type="InterPro" id="IPR011989">
    <property type="entry name" value="ARM-like"/>
</dbReference>
<dbReference type="InterPro" id="IPR016024">
    <property type="entry name" value="ARM-type_fold"/>
</dbReference>